<name>A0A1H9BF05_9FLAO</name>
<dbReference type="InterPro" id="IPR005545">
    <property type="entry name" value="YCII"/>
</dbReference>
<sequence length="187" mass="21101">MKKTTITLAALIVLFCSCKEDVKTPVSEIKDDVKSKELLQTSVQEKRDNTEVATGEPPKSTKQIKAELTAKGFKTFDYVDEKTKDTILMQQYFIAFLKRGAIRSQNEEEAAELQKQHLAHLTKMYELGYADISGPFGDDGDIRGITIYNVPTLKMADSLANSDPMVKARRLEIEIHPWWAGKGFTLR</sequence>
<comment type="similarity">
    <text evidence="1">Belongs to the YciI family.</text>
</comment>
<dbReference type="EMBL" id="FOFN01000001">
    <property type="protein sequence ID" value="SEP87213.1"/>
    <property type="molecule type" value="Genomic_DNA"/>
</dbReference>
<keyword evidence="4" id="KW-1185">Reference proteome</keyword>
<evidence type="ECO:0000313" key="4">
    <source>
        <dbReference type="Proteomes" id="UP000198999"/>
    </source>
</evidence>
<evidence type="ECO:0000259" key="2">
    <source>
        <dbReference type="Pfam" id="PF03795"/>
    </source>
</evidence>
<dbReference type="STRING" id="419940.SAMN05421824_0553"/>
<protein>
    <submittedName>
        <fullName evidence="3">Uncharacterized conserved protein YciI, contains a putative active-site phosphohistidine</fullName>
    </submittedName>
</protein>
<dbReference type="InterPro" id="IPR011008">
    <property type="entry name" value="Dimeric_a/b-barrel"/>
</dbReference>
<gene>
    <name evidence="3" type="ORF">SAMN05421824_0553</name>
</gene>
<evidence type="ECO:0000313" key="3">
    <source>
        <dbReference type="EMBL" id="SEP87213.1"/>
    </source>
</evidence>
<dbReference type="SUPFAM" id="SSF54909">
    <property type="entry name" value="Dimeric alpha+beta barrel"/>
    <property type="match status" value="1"/>
</dbReference>
<dbReference type="Proteomes" id="UP000198999">
    <property type="component" value="Unassembled WGS sequence"/>
</dbReference>
<dbReference type="AlphaFoldDB" id="A0A1H9BF05"/>
<dbReference type="Gene3D" id="3.30.70.1060">
    <property type="entry name" value="Dimeric alpha+beta barrel"/>
    <property type="match status" value="1"/>
</dbReference>
<reference evidence="3 4" key="1">
    <citation type="submission" date="2016-10" db="EMBL/GenBank/DDBJ databases">
        <authorList>
            <person name="de Groot N.N."/>
        </authorList>
    </citation>
    <scope>NUCLEOTIDE SEQUENCE [LARGE SCALE GENOMIC DNA]</scope>
    <source>
        <strain evidence="3 4">DSM 21035</strain>
    </source>
</reference>
<organism evidence="3 4">
    <name type="scientific">Hyunsoonleella jejuensis</name>
    <dbReference type="NCBI Taxonomy" id="419940"/>
    <lineage>
        <taxon>Bacteria</taxon>
        <taxon>Pseudomonadati</taxon>
        <taxon>Bacteroidota</taxon>
        <taxon>Flavobacteriia</taxon>
        <taxon>Flavobacteriales</taxon>
        <taxon>Flavobacteriaceae</taxon>
    </lineage>
</organism>
<dbReference type="RefSeq" id="WP_092575027.1">
    <property type="nucleotide sequence ID" value="NZ_FOFN01000001.1"/>
</dbReference>
<proteinExistence type="inferred from homology"/>
<dbReference type="Pfam" id="PF03795">
    <property type="entry name" value="YCII"/>
    <property type="match status" value="1"/>
</dbReference>
<evidence type="ECO:0000256" key="1">
    <source>
        <dbReference type="ARBA" id="ARBA00007689"/>
    </source>
</evidence>
<accession>A0A1H9BF05</accession>
<dbReference type="PROSITE" id="PS51257">
    <property type="entry name" value="PROKAR_LIPOPROTEIN"/>
    <property type="match status" value="1"/>
</dbReference>
<feature type="domain" description="YCII-related" evidence="2">
    <location>
        <begin position="105"/>
        <end position="175"/>
    </location>
</feature>